<feature type="transmembrane region" description="Helical" evidence="6">
    <location>
        <begin position="107"/>
        <end position="128"/>
    </location>
</feature>
<evidence type="ECO:0000256" key="4">
    <source>
        <dbReference type="ARBA" id="ARBA00022989"/>
    </source>
</evidence>
<evidence type="ECO:0000256" key="1">
    <source>
        <dbReference type="ARBA" id="ARBA00004141"/>
    </source>
</evidence>
<comment type="subcellular location">
    <subcellularLocation>
        <location evidence="1 6">Membrane</location>
        <topology evidence="1 6">Multi-pass membrane protein</topology>
    </subcellularLocation>
</comment>
<dbReference type="SUPFAM" id="SSF48652">
    <property type="entry name" value="Tetraspanin"/>
    <property type="match status" value="1"/>
</dbReference>
<feature type="transmembrane region" description="Helical" evidence="6">
    <location>
        <begin position="232"/>
        <end position="257"/>
    </location>
</feature>
<name>A0A6F9DV26_9ASCI</name>
<accession>A0A6F9DV26</accession>
<dbReference type="Pfam" id="PF00335">
    <property type="entry name" value="Tetraspanin"/>
    <property type="match status" value="1"/>
</dbReference>
<proteinExistence type="evidence at transcript level"/>
<evidence type="ECO:0000256" key="5">
    <source>
        <dbReference type="ARBA" id="ARBA00023136"/>
    </source>
</evidence>
<feature type="transmembrane region" description="Helical" evidence="6">
    <location>
        <begin position="73"/>
        <end position="95"/>
    </location>
</feature>
<dbReference type="InterPro" id="IPR008952">
    <property type="entry name" value="Tetraspanin_EC2_sf"/>
</dbReference>
<evidence type="ECO:0000313" key="7">
    <source>
        <dbReference type="EMBL" id="CAB3267307.1"/>
    </source>
</evidence>
<dbReference type="AlphaFoldDB" id="A0A6F9DV26"/>
<comment type="similarity">
    <text evidence="2 6">Belongs to the tetraspanin (TM4SF) family.</text>
</comment>
<protein>
    <recommendedName>
        <fullName evidence="6">Tetraspanin</fullName>
    </recommendedName>
</protein>
<dbReference type="PRINTS" id="PR00259">
    <property type="entry name" value="TMFOUR"/>
</dbReference>
<evidence type="ECO:0000256" key="3">
    <source>
        <dbReference type="ARBA" id="ARBA00022692"/>
    </source>
</evidence>
<dbReference type="GO" id="GO:0005886">
    <property type="term" value="C:plasma membrane"/>
    <property type="evidence" value="ECO:0007669"/>
    <property type="project" value="TreeGrafter"/>
</dbReference>
<dbReference type="InterPro" id="IPR018499">
    <property type="entry name" value="Tetraspanin/Peripherin"/>
</dbReference>
<keyword evidence="5 6" id="KW-0472">Membrane</keyword>
<organism evidence="7">
    <name type="scientific">Phallusia mammillata</name>
    <dbReference type="NCBI Taxonomy" id="59560"/>
    <lineage>
        <taxon>Eukaryota</taxon>
        <taxon>Metazoa</taxon>
        <taxon>Chordata</taxon>
        <taxon>Tunicata</taxon>
        <taxon>Ascidiacea</taxon>
        <taxon>Phlebobranchia</taxon>
        <taxon>Ascidiidae</taxon>
        <taxon>Phallusia</taxon>
    </lineage>
</organism>
<dbReference type="PANTHER" id="PTHR19282:SF252">
    <property type="entry name" value="TETRASPANIN"/>
    <property type="match status" value="1"/>
</dbReference>
<dbReference type="PANTHER" id="PTHR19282">
    <property type="entry name" value="TETRASPANIN"/>
    <property type="match status" value="1"/>
</dbReference>
<reference evidence="7" key="1">
    <citation type="submission" date="2020-04" db="EMBL/GenBank/DDBJ databases">
        <authorList>
            <person name="Neveu A P."/>
        </authorList>
    </citation>
    <scope>NUCLEOTIDE SEQUENCE</scope>
    <source>
        <tissue evidence="7">Whole embryo</tissue>
    </source>
</reference>
<keyword evidence="4 6" id="KW-1133">Transmembrane helix</keyword>
<dbReference type="Gene3D" id="1.10.1450.10">
    <property type="entry name" value="Tetraspanin"/>
    <property type="match status" value="1"/>
</dbReference>
<sequence length="268" mass="28820">MCFTKRTETISEIMVSNRNMKTTPAITCLKMLLVIFTIIFCIVGIGILAMGVYSKVQLSGYILLSSQQYSMAPYVMIGFGAFIFLVGLIGCCATAKSNTCLLRTYGILLGVIFIAELVGAIAVVVLRVKISSGFQQGMLHAMTNYNITTTDYKGAVDQAQTMLKCCGATNYTDYWTQCGWDEYYVPGSCCSNKTACGNAKTIAVSPLADVAKSTVYVTGCHSLVFGLVDHNLGIIIGSMFGVAAFQLIGLILSCCLASSINSNKYELV</sequence>
<dbReference type="PIRSF" id="PIRSF002419">
    <property type="entry name" value="Tetraspanin"/>
    <property type="match status" value="1"/>
</dbReference>
<keyword evidence="3 6" id="KW-0812">Transmembrane</keyword>
<gene>
    <name evidence="7" type="primary">Tspan7</name>
</gene>
<evidence type="ECO:0000256" key="2">
    <source>
        <dbReference type="ARBA" id="ARBA00006840"/>
    </source>
</evidence>
<dbReference type="InterPro" id="IPR000301">
    <property type="entry name" value="Tetraspanin_animals"/>
</dbReference>
<dbReference type="EMBL" id="LR791445">
    <property type="protein sequence ID" value="CAB3267307.1"/>
    <property type="molecule type" value="mRNA"/>
</dbReference>
<feature type="transmembrane region" description="Helical" evidence="6">
    <location>
        <begin position="28"/>
        <end position="53"/>
    </location>
</feature>
<evidence type="ECO:0000256" key="6">
    <source>
        <dbReference type="RuleBase" id="RU361218"/>
    </source>
</evidence>